<proteinExistence type="predicted"/>
<gene>
    <name evidence="2" type="ORF">INS90_04330</name>
</gene>
<keyword evidence="1" id="KW-0812">Transmembrane</keyword>
<dbReference type="Proteomes" id="UP000594961">
    <property type="component" value="Chromosome"/>
</dbReference>
<evidence type="ECO:0000313" key="2">
    <source>
        <dbReference type="EMBL" id="QOR48494.1"/>
    </source>
</evidence>
<protein>
    <submittedName>
        <fullName evidence="2">Uncharacterized protein</fullName>
    </submittedName>
</protein>
<dbReference type="RefSeq" id="WP_197555030.1">
    <property type="nucleotide sequence ID" value="NZ_CP063212.1"/>
</dbReference>
<reference evidence="2 3" key="1">
    <citation type="submission" date="2020-10" db="EMBL/GenBank/DDBJ databases">
        <title>Trueperella pecoris sp. nov. isolated from bovine and porcine specimens.</title>
        <authorList>
            <person name="Schoenecker L."/>
            <person name="Schnydrig P."/>
            <person name="Brodard I."/>
            <person name="Thomann A."/>
            <person name="Hemphill A."/>
            <person name="Rodriguez-Campos S."/>
            <person name="Perreten V."/>
            <person name="Jores J."/>
            <person name="Kittl S."/>
        </authorList>
    </citation>
    <scope>NUCLEOTIDE SEQUENCE [LARGE SCALE GENOMIC DNA]</scope>
    <source>
        <strain evidence="2 3">19OD0592</strain>
    </source>
</reference>
<accession>A0A7M1R4A9</accession>
<evidence type="ECO:0000313" key="3">
    <source>
        <dbReference type="Proteomes" id="UP000594961"/>
    </source>
</evidence>
<dbReference type="AlphaFoldDB" id="A0A7M1R4A9"/>
<keyword evidence="1" id="KW-1133">Transmembrane helix</keyword>
<evidence type="ECO:0000256" key="1">
    <source>
        <dbReference type="SAM" id="Phobius"/>
    </source>
</evidence>
<feature type="transmembrane region" description="Helical" evidence="1">
    <location>
        <begin position="20"/>
        <end position="45"/>
    </location>
</feature>
<name>A0A7M1R4A9_9ACTO</name>
<dbReference type="EMBL" id="CP063212">
    <property type="protein sequence ID" value="QOR48494.1"/>
    <property type="molecule type" value="Genomic_DNA"/>
</dbReference>
<keyword evidence="1" id="KW-0472">Membrane</keyword>
<sequence>MDARGGRLRLTWHVSAPMAQWMIIVLAIAAIIVASVIGILARLAVLRIRRRRA</sequence>
<organism evidence="2 3">
    <name type="scientific">Trueperella pecoris</name>
    <dbReference type="NCBI Taxonomy" id="2733571"/>
    <lineage>
        <taxon>Bacteria</taxon>
        <taxon>Bacillati</taxon>
        <taxon>Actinomycetota</taxon>
        <taxon>Actinomycetes</taxon>
        <taxon>Actinomycetales</taxon>
        <taxon>Actinomycetaceae</taxon>
        <taxon>Trueperella</taxon>
    </lineage>
</organism>